<dbReference type="GO" id="GO:0051607">
    <property type="term" value="P:defense response to virus"/>
    <property type="evidence" value="ECO:0007669"/>
    <property type="project" value="UniProtKB-UniRule"/>
</dbReference>
<keyword evidence="8 9" id="KW-0051">Antiviral defense</keyword>
<keyword evidence="7 9" id="KW-0460">Magnesium</keyword>
<dbReference type="GO" id="GO:0016787">
    <property type="term" value="F:hydrolase activity"/>
    <property type="evidence" value="ECO:0007669"/>
    <property type="project" value="UniProtKB-KW"/>
</dbReference>
<dbReference type="GO" id="GO:0004521">
    <property type="term" value="F:RNA endonuclease activity"/>
    <property type="evidence" value="ECO:0007669"/>
    <property type="project" value="InterPro"/>
</dbReference>
<comment type="subunit">
    <text evidence="9">Homodimer, forms a heterotetramer with a Cas1 homodimer.</text>
</comment>
<dbReference type="Pfam" id="PF09827">
    <property type="entry name" value="CRISPR_Cas2"/>
    <property type="match status" value="1"/>
</dbReference>
<proteinExistence type="inferred from homology"/>
<evidence type="ECO:0000256" key="4">
    <source>
        <dbReference type="ARBA" id="ARBA00022723"/>
    </source>
</evidence>
<evidence type="ECO:0000256" key="8">
    <source>
        <dbReference type="ARBA" id="ARBA00023118"/>
    </source>
</evidence>
<keyword evidence="3 9" id="KW-0540">Nuclease</keyword>
<comment type="cofactor">
    <cofactor evidence="1 9">
        <name>Mg(2+)</name>
        <dbReference type="ChEBI" id="CHEBI:18420"/>
    </cofactor>
</comment>
<dbReference type="EC" id="3.1.-.-" evidence="9"/>
<evidence type="ECO:0000256" key="9">
    <source>
        <dbReference type="HAMAP-Rule" id="MF_01471"/>
    </source>
</evidence>
<dbReference type="EMBL" id="CP048409">
    <property type="protein sequence ID" value="QIA07855.1"/>
    <property type="molecule type" value="Genomic_DNA"/>
</dbReference>
<dbReference type="Proteomes" id="UP000474630">
    <property type="component" value="Chromosome"/>
</dbReference>
<dbReference type="GO" id="GO:0043571">
    <property type="term" value="P:maintenance of CRISPR repeat elements"/>
    <property type="evidence" value="ECO:0007669"/>
    <property type="project" value="UniProtKB-UniRule"/>
</dbReference>
<name>A0A6C0RDM8_9BACT</name>
<dbReference type="GO" id="GO:0046872">
    <property type="term" value="F:metal ion binding"/>
    <property type="evidence" value="ECO:0007669"/>
    <property type="project" value="UniProtKB-UniRule"/>
</dbReference>
<evidence type="ECO:0000256" key="1">
    <source>
        <dbReference type="ARBA" id="ARBA00001946"/>
    </source>
</evidence>
<keyword evidence="5 9" id="KW-0255">Endonuclease</keyword>
<keyword evidence="11" id="KW-1185">Reference proteome</keyword>
<dbReference type="SUPFAM" id="SSF143430">
    <property type="entry name" value="TTP0101/SSO1404-like"/>
    <property type="match status" value="1"/>
</dbReference>
<comment type="function">
    <text evidence="9">CRISPR (clustered regularly interspaced short palindromic repeat), is an adaptive immune system that provides protection against mobile genetic elements (viruses, transposable elements and conjugative plasmids). CRISPR clusters contain sequences complementary to antecedent mobile elements and target invading nucleic acids. CRISPR clusters are transcribed and processed into CRISPR RNA (crRNA). Functions as a ssRNA-specific endoribonuclease. Involved in the integration of spacer DNA into the CRISPR cassette.</text>
</comment>
<feature type="binding site" evidence="9">
    <location>
        <position position="19"/>
    </location>
    <ligand>
        <name>Mg(2+)</name>
        <dbReference type="ChEBI" id="CHEBI:18420"/>
        <note>catalytic</note>
    </ligand>
</feature>
<evidence type="ECO:0000256" key="3">
    <source>
        <dbReference type="ARBA" id="ARBA00022722"/>
    </source>
</evidence>
<protein>
    <recommendedName>
        <fullName evidence="9">CRISPR-associated endoribonuclease Cas2</fullName>
        <ecNumber evidence="9">3.1.-.-</ecNumber>
    </recommendedName>
</protein>
<sequence>MHRIRLNAYHIMWLFVFFDLPVTTKKERRLASRFRKDLMKDGFSMMQFSVYNRHCASKESAEVHIKRVKSFIPEHGQVSILTVTDKQYGNIINVWGNKSSPLPEGPKQLEMF</sequence>
<evidence type="ECO:0000256" key="7">
    <source>
        <dbReference type="ARBA" id="ARBA00022842"/>
    </source>
</evidence>
<accession>A0A6C0RDM8</accession>
<dbReference type="KEGG" id="drc:G0Q07_08990"/>
<dbReference type="InterPro" id="IPR019199">
    <property type="entry name" value="Virulence_VapD/CRISPR_Cas2"/>
</dbReference>
<reference evidence="10 11" key="1">
    <citation type="submission" date="2020-02" db="EMBL/GenBank/DDBJ databases">
        <title>Genome sequencing for Draconibacterium sp. strain M1.</title>
        <authorList>
            <person name="Park S.-J."/>
        </authorList>
    </citation>
    <scope>NUCLEOTIDE SEQUENCE [LARGE SCALE GENOMIC DNA]</scope>
    <source>
        <strain evidence="10 11">M1</strain>
    </source>
</reference>
<comment type="similarity">
    <text evidence="2 9">Belongs to the CRISPR-associated endoribonuclease Cas2 protein family.</text>
</comment>
<organism evidence="10 11">
    <name type="scientific">Draconibacterium halophilum</name>
    <dbReference type="NCBI Taxonomy" id="2706887"/>
    <lineage>
        <taxon>Bacteria</taxon>
        <taxon>Pseudomonadati</taxon>
        <taxon>Bacteroidota</taxon>
        <taxon>Bacteroidia</taxon>
        <taxon>Marinilabiliales</taxon>
        <taxon>Prolixibacteraceae</taxon>
        <taxon>Draconibacterium</taxon>
    </lineage>
</organism>
<evidence type="ECO:0000256" key="6">
    <source>
        <dbReference type="ARBA" id="ARBA00022801"/>
    </source>
</evidence>
<evidence type="ECO:0000256" key="2">
    <source>
        <dbReference type="ARBA" id="ARBA00009959"/>
    </source>
</evidence>
<evidence type="ECO:0000313" key="10">
    <source>
        <dbReference type="EMBL" id="QIA07855.1"/>
    </source>
</evidence>
<dbReference type="AlphaFoldDB" id="A0A6C0RDM8"/>
<evidence type="ECO:0000256" key="5">
    <source>
        <dbReference type="ARBA" id="ARBA00022759"/>
    </source>
</evidence>
<keyword evidence="6 9" id="KW-0378">Hydrolase</keyword>
<dbReference type="NCBIfam" id="TIGR01573">
    <property type="entry name" value="cas2"/>
    <property type="match status" value="1"/>
</dbReference>
<evidence type="ECO:0000313" key="11">
    <source>
        <dbReference type="Proteomes" id="UP000474630"/>
    </source>
</evidence>
<keyword evidence="4 9" id="KW-0479">Metal-binding</keyword>
<dbReference type="RefSeq" id="WP_163345776.1">
    <property type="nucleotide sequence ID" value="NZ_CP048409.1"/>
</dbReference>
<dbReference type="HAMAP" id="MF_01471">
    <property type="entry name" value="Cas2"/>
    <property type="match status" value="1"/>
</dbReference>
<gene>
    <name evidence="9 10" type="primary">cas2</name>
    <name evidence="10" type="ORF">G0Q07_08990</name>
</gene>
<dbReference type="InterPro" id="IPR021127">
    <property type="entry name" value="CRISPR_associated_Cas2"/>
</dbReference>